<name>A0A6A6QNM9_9PEZI</name>
<organism evidence="2 3">
    <name type="scientific">Lophium mytilinum</name>
    <dbReference type="NCBI Taxonomy" id="390894"/>
    <lineage>
        <taxon>Eukaryota</taxon>
        <taxon>Fungi</taxon>
        <taxon>Dikarya</taxon>
        <taxon>Ascomycota</taxon>
        <taxon>Pezizomycotina</taxon>
        <taxon>Dothideomycetes</taxon>
        <taxon>Pleosporomycetidae</taxon>
        <taxon>Mytilinidiales</taxon>
        <taxon>Mytilinidiaceae</taxon>
        <taxon>Lophium</taxon>
    </lineage>
</organism>
<dbReference type="Proteomes" id="UP000799750">
    <property type="component" value="Unassembled WGS sequence"/>
</dbReference>
<sequence>MEVCISSMVLWFCGGGAGVRSRTAASFLSRPSTFTHGRQNNHTSTETWRQVEVCLAGLPASSAALSVITDARIAQSVVHPESNHRSRLFSHPPSPRHIGSTGRSKAASRPSPTALIHLQARLRRTPQFPRAFPEASAATPIVSPYHASLVADRTSRRQLLPAVPEFAARSAP</sequence>
<evidence type="ECO:0000313" key="2">
    <source>
        <dbReference type="EMBL" id="KAF2493729.1"/>
    </source>
</evidence>
<protein>
    <submittedName>
        <fullName evidence="2">Uncharacterized protein</fullName>
    </submittedName>
</protein>
<accession>A0A6A6QNM9</accession>
<proteinExistence type="predicted"/>
<dbReference type="AlphaFoldDB" id="A0A6A6QNM9"/>
<gene>
    <name evidence="2" type="ORF">BU16DRAFT_582792</name>
</gene>
<evidence type="ECO:0000256" key="1">
    <source>
        <dbReference type="SAM" id="MobiDB-lite"/>
    </source>
</evidence>
<keyword evidence="3" id="KW-1185">Reference proteome</keyword>
<reference evidence="2" key="1">
    <citation type="journal article" date="2020" name="Stud. Mycol.">
        <title>101 Dothideomycetes genomes: a test case for predicting lifestyles and emergence of pathogens.</title>
        <authorList>
            <person name="Haridas S."/>
            <person name="Albert R."/>
            <person name="Binder M."/>
            <person name="Bloem J."/>
            <person name="Labutti K."/>
            <person name="Salamov A."/>
            <person name="Andreopoulos B."/>
            <person name="Baker S."/>
            <person name="Barry K."/>
            <person name="Bills G."/>
            <person name="Bluhm B."/>
            <person name="Cannon C."/>
            <person name="Castanera R."/>
            <person name="Culley D."/>
            <person name="Daum C."/>
            <person name="Ezra D."/>
            <person name="Gonzalez J."/>
            <person name="Henrissat B."/>
            <person name="Kuo A."/>
            <person name="Liang C."/>
            <person name="Lipzen A."/>
            <person name="Lutzoni F."/>
            <person name="Magnuson J."/>
            <person name="Mondo S."/>
            <person name="Nolan M."/>
            <person name="Ohm R."/>
            <person name="Pangilinan J."/>
            <person name="Park H.-J."/>
            <person name="Ramirez L."/>
            <person name="Alfaro M."/>
            <person name="Sun H."/>
            <person name="Tritt A."/>
            <person name="Yoshinaga Y."/>
            <person name="Zwiers L.-H."/>
            <person name="Turgeon B."/>
            <person name="Goodwin S."/>
            <person name="Spatafora J."/>
            <person name="Crous P."/>
            <person name="Grigoriev I."/>
        </authorList>
    </citation>
    <scope>NUCLEOTIDE SEQUENCE</scope>
    <source>
        <strain evidence="2">CBS 269.34</strain>
    </source>
</reference>
<feature type="region of interest" description="Disordered" evidence="1">
    <location>
        <begin position="79"/>
        <end position="111"/>
    </location>
</feature>
<evidence type="ECO:0000313" key="3">
    <source>
        <dbReference type="Proteomes" id="UP000799750"/>
    </source>
</evidence>
<dbReference type="EMBL" id="MU004191">
    <property type="protein sequence ID" value="KAF2493729.1"/>
    <property type="molecule type" value="Genomic_DNA"/>
</dbReference>